<keyword evidence="2" id="KW-1185">Reference proteome</keyword>
<dbReference type="InterPro" id="IPR038056">
    <property type="entry name" value="YjbR-like_sf"/>
</dbReference>
<accession>A0ABY6MFJ3</accession>
<organism evidence="1 2">
    <name type="scientific">Algoriphagus halophytocola</name>
    <dbReference type="NCBI Taxonomy" id="2991499"/>
    <lineage>
        <taxon>Bacteria</taxon>
        <taxon>Pseudomonadati</taxon>
        <taxon>Bacteroidota</taxon>
        <taxon>Cytophagia</taxon>
        <taxon>Cytophagales</taxon>
        <taxon>Cyclobacteriaceae</taxon>
        <taxon>Algoriphagus</taxon>
    </lineage>
</organism>
<dbReference type="GO" id="GO:0003677">
    <property type="term" value="F:DNA binding"/>
    <property type="evidence" value="ECO:0007669"/>
    <property type="project" value="UniProtKB-KW"/>
</dbReference>
<keyword evidence="1" id="KW-0238">DNA-binding</keyword>
<name>A0ABY6MFJ3_9BACT</name>
<gene>
    <name evidence="1" type="ORF">OM944_18305</name>
</gene>
<reference evidence="1" key="1">
    <citation type="submission" date="2022-10" db="EMBL/GenBank/DDBJ databases">
        <title>Algoriphagus sp. a novel bacteria isolate from halophytes salicornia europaea.</title>
        <authorList>
            <person name="Peng Y."/>
            <person name="Jiang L."/>
            <person name="Lee J."/>
        </authorList>
    </citation>
    <scope>NUCLEOTIDE SEQUENCE</scope>
    <source>
        <strain evidence="1">TR-M5</strain>
    </source>
</reference>
<dbReference type="SUPFAM" id="SSF142906">
    <property type="entry name" value="YjbR-like"/>
    <property type="match status" value="1"/>
</dbReference>
<sequence length="109" mass="12402">MITPNEFAQIAFSFPNTESQPHLKQIAFKLIRGSLFATLNESAQVAQIGLPLDKQEEFHQLSPDCIYPLPNKWGKSGWTIFELKGVNEEVIRRALEVAYDAVSERKLKK</sequence>
<dbReference type="Gene3D" id="3.90.1150.30">
    <property type="match status" value="1"/>
</dbReference>
<dbReference type="EMBL" id="CP110226">
    <property type="protein sequence ID" value="UZD22590.1"/>
    <property type="molecule type" value="Genomic_DNA"/>
</dbReference>
<evidence type="ECO:0000313" key="1">
    <source>
        <dbReference type="EMBL" id="UZD22590.1"/>
    </source>
</evidence>
<proteinExistence type="predicted"/>
<evidence type="ECO:0000313" key="2">
    <source>
        <dbReference type="Proteomes" id="UP001163156"/>
    </source>
</evidence>
<dbReference type="RefSeq" id="WP_264809107.1">
    <property type="nucleotide sequence ID" value="NZ_CP110226.1"/>
</dbReference>
<protein>
    <submittedName>
        <fullName evidence="1">MmcQ/YjbR family DNA-binding protein</fullName>
    </submittedName>
</protein>
<dbReference type="Proteomes" id="UP001163156">
    <property type="component" value="Chromosome"/>
</dbReference>